<sequence>TLLIDSVLTPRV</sequence>
<proteinExistence type="predicted"/>
<reference evidence="1" key="1">
    <citation type="submission" date="2015-06" db="EMBL/GenBank/DDBJ databases">
        <authorList>
            <person name="Nguyen H."/>
        </authorList>
    </citation>
    <scope>NUCLEOTIDE SEQUENCE</scope>
    <source>
        <strain evidence="1">DAOM 180753</strain>
    </source>
</reference>
<dbReference type="EMBL" id="LACB01001321">
    <property type="protein sequence ID" value="KAJ9480552.1"/>
    <property type="molecule type" value="Genomic_DNA"/>
</dbReference>
<gene>
    <name evidence="1" type="ORF">VN97_g13003</name>
</gene>
<comment type="caution">
    <text evidence="1">The sequence shown here is derived from an EMBL/GenBank/DDBJ whole genome shotgun (WGS) entry which is preliminary data.</text>
</comment>
<feature type="non-terminal residue" evidence="1">
    <location>
        <position position="1"/>
    </location>
</feature>
<evidence type="ECO:0000313" key="2">
    <source>
        <dbReference type="Proteomes" id="UP001227192"/>
    </source>
</evidence>
<protein>
    <submittedName>
        <fullName evidence="1">Uncharacterized protein</fullName>
    </submittedName>
</protein>
<organism evidence="1 2">
    <name type="scientific">Penicillium thymicola</name>
    <dbReference type="NCBI Taxonomy" id="293382"/>
    <lineage>
        <taxon>Eukaryota</taxon>
        <taxon>Fungi</taxon>
        <taxon>Dikarya</taxon>
        <taxon>Ascomycota</taxon>
        <taxon>Pezizomycotina</taxon>
        <taxon>Eurotiomycetes</taxon>
        <taxon>Eurotiomycetidae</taxon>
        <taxon>Eurotiales</taxon>
        <taxon>Aspergillaceae</taxon>
        <taxon>Penicillium</taxon>
    </lineage>
</organism>
<evidence type="ECO:0000313" key="1">
    <source>
        <dbReference type="EMBL" id="KAJ9480552.1"/>
    </source>
</evidence>
<accession>A0AAI9X1S4</accession>
<keyword evidence="2" id="KW-1185">Reference proteome</keyword>
<reference evidence="1" key="2">
    <citation type="journal article" date="2016" name="Fungal Biol.">
        <title>Ochratoxin A production by Penicillium thymicola.</title>
        <authorList>
            <person name="Nguyen H.D.T."/>
            <person name="McMullin D.R."/>
            <person name="Ponomareva E."/>
            <person name="Riley R."/>
            <person name="Pomraning K.R."/>
            <person name="Baker S.E."/>
            <person name="Seifert K.A."/>
        </authorList>
    </citation>
    <scope>NUCLEOTIDE SEQUENCE</scope>
    <source>
        <strain evidence="1">DAOM 180753</strain>
    </source>
</reference>
<dbReference type="Proteomes" id="UP001227192">
    <property type="component" value="Unassembled WGS sequence"/>
</dbReference>
<name>A0AAI9X1S4_PENTH</name>